<dbReference type="EnsemblMetazoa" id="BGLB018366-RA">
    <property type="protein sequence ID" value="BGLB018366-PA"/>
    <property type="gene ID" value="BGLB018366"/>
</dbReference>
<feature type="domain" description="N-acetylmuramoyl-L-alanine amidase" evidence="4">
    <location>
        <begin position="167"/>
        <end position="283"/>
    </location>
</feature>
<organism evidence="6 7">
    <name type="scientific">Biomphalaria glabrata</name>
    <name type="common">Bloodfluke planorb</name>
    <name type="synonym">Freshwater snail</name>
    <dbReference type="NCBI Taxonomy" id="6526"/>
    <lineage>
        <taxon>Eukaryota</taxon>
        <taxon>Metazoa</taxon>
        <taxon>Spiralia</taxon>
        <taxon>Lophotrochozoa</taxon>
        <taxon>Mollusca</taxon>
        <taxon>Gastropoda</taxon>
        <taxon>Heterobranchia</taxon>
        <taxon>Euthyneura</taxon>
        <taxon>Panpulmonata</taxon>
        <taxon>Hygrophila</taxon>
        <taxon>Lymnaeoidea</taxon>
        <taxon>Planorbidae</taxon>
        <taxon>Biomphalaria</taxon>
    </lineage>
</organism>
<dbReference type="GO" id="GO:0002376">
    <property type="term" value="P:immune system process"/>
    <property type="evidence" value="ECO:0007669"/>
    <property type="project" value="UniProtKB-KW"/>
</dbReference>
<dbReference type="SUPFAM" id="SSF55846">
    <property type="entry name" value="N-acetylmuramoyl-L-alanine amidase-like"/>
    <property type="match status" value="2"/>
</dbReference>
<dbReference type="Proteomes" id="UP000076420">
    <property type="component" value="Unassembled WGS sequence"/>
</dbReference>
<feature type="domain" description="Peptidoglycan recognition protein family" evidence="5">
    <location>
        <begin position="177"/>
        <end position="277"/>
    </location>
</feature>
<dbReference type="OrthoDB" id="10001926at2759"/>
<dbReference type="CDD" id="cd06583">
    <property type="entry name" value="PGRP"/>
    <property type="match status" value="2"/>
</dbReference>
<proteinExistence type="inferred from homology"/>
<dbReference type="InterPro" id="IPR036505">
    <property type="entry name" value="Amidase/PGRP_sf"/>
</dbReference>
<comment type="similarity">
    <text evidence="1">Belongs to the N-acetylmuramoyl-L-alanine amidase 2 family.</text>
</comment>
<evidence type="ECO:0008006" key="8">
    <source>
        <dbReference type="Google" id="ProtNLM"/>
    </source>
</evidence>
<dbReference type="PANTHER" id="PTHR11022">
    <property type="entry name" value="PEPTIDOGLYCAN RECOGNITION PROTEIN"/>
    <property type="match status" value="1"/>
</dbReference>
<accession>A0A2C9KEQ2</accession>
<protein>
    <recommendedName>
        <fullName evidence="8">Peptidoglycan-recognition protein</fullName>
    </recommendedName>
</protein>
<dbReference type="InterPro" id="IPR006619">
    <property type="entry name" value="PGRP_domain_met/bac"/>
</dbReference>
<gene>
    <name evidence="6" type="primary">106053708</name>
</gene>
<evidence type="ECO:0000256" key="1">
    <source>
        <dbReference type="ARBA" id="ARBA00007553"/>
    </source>
</evidence>
<evidence type="ECO:0000259" key="5">
    <source>
        <dbReference type="SMART" id="SM00701"/>
    </source>
</evidence>
<dbReference type="VEuPathDB" id="VectorBase:BGLAX_040938"/>
<dbReference type="Pfam" id="PF01510">
    <property type="entry name" value="Amidase_2"/>
    <property type="match status" value="2"/>
</dbReference>
<dbReference type="VEuPathDB" id="VectorBase:BGLB018366"/>
<evidence type="ECO:0000259" key="4">
    <source>
        <dbReference type="SMART" id="SM00644"/>
    </source>
</evidence>
<feature type="domain" description="N-acetylmuramoyl-L-alanine amidase" evidence="4">
    <location>
        <begin position="34"/>
        <end position="166"/>
    </location>
</feature>
<dbReference type="STRING" id="6526.A0A2C9KEQ2"/>
<dbReference type="InterPro" id="IPR015510">
    <property type="entry name" value="PGRP"/>
</dbReference>
<feature type="domain" description="Peptidoglycan recognition protein family" evidence="5">
    <location>
        <begin position="22"/>
        <end position="165"/>
    </location>
</feature>
<keyword evidence="3" id="KW-0732">Signal</keyword>
<evidence type="ECO:0000313" key="6">
    <source>
        <dbReference type="EnsemblMetazoa" id="BGLB018366-PA"/>
    </source>
</evidence>
<dbReference type="KEGG" id="bgt:106053708"/>
<evidence type="ECO:0000313" key="7">
    <source>
        <dbReference type="Proteomes" id="UP000076420"/>
    </source>
</evidence>
<feature type="signal peptide" evidence="3">
    <location>
        <begin position="1"/>
        <end position="19"/>
    </location>
</feature>
<evidence type="ECO:0000256" key="3">
    <source>
        <dbReference type="SAM" id="SignalP"/>
    </source>
</evidence>
<dbReference type="GO" id="GO:0008270">
    <property type="term" value="F:zinc ion binding"/>
    <property type="evidence" value="ECO:0007669"/>
    <property type="project" value="InterPro"/>
</dbReference>
<reference evidence="6" key="1">
    <citation type="submission" date="2020-05" db="UniProtKB">
        <authorList>
            <consortium name="EnsemblMetazoa"/>
        </authorList>
    </citation>
    <scope>IDENTIFICATION</scope>
    <source>
        <strain evidence="6">BB02</strain>
    </source>
</reference>
<keyword evidence="2" id="KW-0391">Immunity</keyword>
<evidence type="ECO:0000256" key="2">
    <source>
        <dbReference type="ARBA" id="ARBA00022859"/>
    </source>
</evidence>
<dbReference type="GO" id="GO:0009253">
    <property type="term" value="P:peptidoglycan catabolic process"/>
    <property type="evidence" value="ECO:0007669"/>
    <property type="project" value="InterPro"/>
</dbReference>
<dbReference type="SMART" id="SM00701">
    <property type="entry name" value="PGRP"/>
    <property type="match status" value="2"/>
</dbReference>
<dbReference type="FunFam" id="3.40.80.10:FF:000001">
    <property type="entry name" value="Peptidoglycan recognition protein 1"/>
    <property type="match status" value="1"/>
</dbReference>
<name>A0A2C9KEQ2_BIOGL</name>
<dbReference type="SMART" id="SM00644">
    <property type="entry name" value="Ami_2"/>
    <property type="match status" value="2"/>
</dbReference>
<dbReference type="VEuPathDB" id="VectorBase:BGLAX_043579"/>
<dbReference type="AlphaFoldDB" id="A0A2C9KEQ2"/>
<sequence length="296" mass="32577">MTSLIGTSLLSLLITFAQGACPNIISRAEWGARAPKSISYLSHQPVQYAFIHHSAMNDCFDKTSCIAEVKAYQNLHMDVRGWDDVGYSFIIGGDGSVFEGRGWDKVGAHTLGYNEVGLGFCLSGNFMDHLPTTIQMNTTRAMIECGVSLGKISPSYTLRGHRDMKPSTLCPGDKLYAEILTWPHYRNQTASPYYSDIGYSFMIGGNGEVFEGRGWDHLGAHTLNYNSHGYGFCFIGTFTSHVPTSAAQQAAKDMIACGVQLGKIRSDYTLRGHRDVGATECPGNAFYPIIKTWPHY</sequence>
<dbReference type="GO" id="GO:0008745">
    <property type="term" value="F:N-acetylmuramoyl-L-alanine amidase activity"/>
    <property type="evidence" value="ECO:0007669"/>
    <property type="project" value="InterPro"/>
</dbReference>
<dbReference type="InterPro" id="IPR002502">
    <property type="entry name" value="Amidase_domain"/>
</dbReference>
<dbReference type="Gene3D" id="3.40.80.10">
    <property type="entry name" value="Peptidoglycan recognition protein-like"/>
    <property type="match status" value="2"/>
</dbReference>
<dbReference type="PANTHER" id="PTHR11022:SF41">
    <property type="entry name" value="PEPTIDOGLYCAN-RECOGNITION PROTEIN LC-RELATED"/>
    <property type="match status" value="1"/>
</dbReference>
<feature type="chain" id="PRO_5012474428" description="Peptidoglycan-recognition protein" evidence="3">
    <location>
        <begin position="20"/>
        <end position="296"/>
    </location>
</feature>